<dbReference type="Proteomes" id="UP000276407">
    <property type="component" value="Chromosome 1"/>
</dbReference>
<reference evidence="1 2" key="1">
    <citation type="submission" date="2018-11" db="EMBL/GenBank/DDBJ databases">
        <title>Complete genome sequence of Leptospira kmetyi isolate LS 001/16 from soil sample associated with a leptospirosis patient in Kelantan.</title>
        <authorList>
            <person name="Muhammad Yusoff F."/>
            <person name="Muhammad Yusoff S."/>
            <person name="Ahmad M.N."/>
            <person name="Yusof N.Y."/>
            <person name="Aziah I."/>
        </authorList>
    </citation>
    <scope>NUCLEOTIDE SEQUENCE [LARGE SCALE GENOMIC DNA]</scope>
    <source>
        <strain evidence="1 2">LS 001/16</strain>
    </source>
</reference>
<dbReference type="KEGG" id="lkm:EFP84_04470"/>
<sequence>MENNSLFSFWSYTVKKKISWILLTFSCITLLSPLSAKDYHVAGCGLGSLFLKENKMVYQLLASTTNFTGLQTVGITIGTSNCATDGLVKNEKVQEVFVSVNYSSLEQEMVTGKGEKLDALSSLFGCPAEMNGRFSSLAQSRYTKLFVPNGTPATLLDGVKNEILQDEVLASACKI</sequence>
<dbReference type="AlphaFoldDB" id="A0A5F1XKI9"/>
<evidence type="ECO:0000313" key="1">
    <source>
        <dbReference type="EMBL" id="AYV54842.1"/>
    </source>
</evidence>
<name>A0A5F1XKI9_9LEPT</name>
<organism evidence="1 2">
    <name type="scientific">Leptospira kmetyi</name>
    <dbReference type="NCBI Taxonomy" id="408139"/>
    <lineage>
        <taxon>Bacteria</taxon>
        <taxon>Pseudomonadati</taxon>
        <taxon>Spirochaetota</taxon>
        <taxon>Spirochaetia</taxon>
        <taxon>Leptospirales</taxon>
        <taxon>Leptospiraceae</taxon>
        <taxon>Leptospira</taxon>
    </lineage>
</organism>
<accession>A0A5F1XKI9</accession>
<evidence type="ECO:0000313" key="2">
    <source>
        <dbReference type="Proteomes" id="UP000276407"/>
    </source>
</evidence>
<dbReference type="EMBL" id="CP033614">
    <property type="protein sequence ID" value="AYV54842.1"/>
    <property type="molecule type" value="Genomic_DNA"/>
</dbReference>
<protein>
    <submittedName>
        <fullName evidence="1">DUF3015 domain-containing protein</fullName>
    </submittedName>
</protein>
<proteinExistence type="predicted"/>
<gene>
    <name evidence="1" type="ORF">EFP84_04470</name>
</gene>
<dbReference type="InterPro" id="IPR021383">
    <property type="entry name" value="DUF3015"/>
</dbReference>
<dbReference type="Pfam" id="PF11220">
    <property type="entry name" value="DUF3015"/>
    <property type="match status" value="1"/>
</dbReference>